<feature type="compositionally biased region" description="Low complexity" evidence="1">
    <location>
        <begin position="139"/>
        <end position="152"/>
    </location>
</feature>
<evidence type="ECO:0000256" key="1">
    <source>
        <dbReference type="SAM" id="MobiDB-lite"/>
    </source>
</evidence>
<evidence type="ECO:0000313" key="2">
    <source>
        <dbReference type="EMBL" id="KAF2442873.1"/>
    </source>
</evidence>
<feature type="compositionally biased region" description="Basic and acidic residues" evidence="1">
    <location>
        <begin position="118"/>
        <end position="129"/>
    </location>
</feature>
<accession>A0A9P4PGE8</accession>
<dbReference type="AlphaFoldDB" id="A0A9P4PGE8"/>
<protein>
    <submittedName>
        <fullName evidence="2">Uncharacterized protein</fullName>
    </submittedName>
</protein>
<dbReference type="EMBL" id="MU001503">
    <property type="protein sequence ID" value="KAF2442873.1"/>
    <property type="molecule type" value="Genomic_DNA"/>
</dbReference>
<evidence type="ECO:0000313" key="3">
    <source>
        <dbReference type="Proteomes" id="UP000799764"/>
    </source>
</evidence>
<dbReference type="Proteomes" id="UP000799764">
    <property type="component" value="Unassembled WGS sequence"/>
</dbReference>
<feature type="compositionally biased region" description="Pro residues" evidence="1">
    <location>
        <begin position="105"/>
        <end position="116"/>
    </location>
</feature>
<organism evidence="2 3">
    <name type="scientific">Karstenula rhodostoma CBS 690.94</name>
    <dbReference type="NCBI Taxonomy" id="1392251"/>
    <lineage>
        <taxon>Eukaryota</taxon>
        <taxon>Fungi</taxon>
        <taxon>Dikarya</taxon>
        <taxon>Ascomycota</taxon>
        <taxon>Pezizomycotina</taxon>
        <taxon>Dothideomycetes</taxon>
        <taxon>Pleosporomycetidae</taxon>
        <taxon>Pleosporales</taxon>
        <taxon>Massarineae</taxon>
        <taxon>Didymosphaeriaceae</taxon>
        <taxon>Karstenula</taxon>
    </lineage>
</organism>
<feature type="region of interest" description="Disordered" evidence="1">
    <location>
        <begin position="101"/>
        <end position="174"/>
    </location>
</feature>
<gene>
    <name evidence="2" type="ORF">P171DRAFT_486842</name>
</gene>
<feature type="region of interest" description="Disordered" evidence="1">
    <location>
        <begin position="1"/>
        <end position="81"/>
    </location>
</feature>
<feature type="compositionally biased region" description="Low complexity" evidence="1">
    <location>
        <begin position="11"/>
        <end position="32"/>
    </location>
</feature>
<sequence length="174" mass="18239">MLGSRNAGDQGRIARGAGGTRRSAATAMIRCTGTGGAGAGSRGSESLFPASNGRSFVAAGVGSAPPQNRSKSKDKLQGPPRCISLGQVAFTSRRSSLVARCTRCPHPPPTPRPSPEQQPRHAFEARDRGAAAPIGVEQLRPLRTATTTTTARLKTREPRTGLLQLPPVHQLQTD</sequence>
<keyword evidence="3" id="KW-1185">Reference proteome</keyword>
<reference evidence="2" key="1">
    <citation type="journal article" date="2020" name="Stud. Mycol.">
        <title>101 Dothideomycetes genomes: a test case for predicting lifestyles and emergence of pathogens.</title>
        <authorList>
            <person name="Haridas S."/>
            <person name="Albert R."/>
            <person name="Binder M."/>
            <person name="Bloem J."/>
            <person name="Labutti K."/>
            <person name="Salamov A."/>
            <person name="Andreopoulos B."/>
            <person name="Baker S."/>
            <person name="Barry K."/>
            <person name="Bills G."/>
            <person name="Bluhm B."/>
            <person name="Cannon C."/>
            <person name="Castanera R."/>
            <person name="Culley D."/>
            <person name="Daum C."/>
            <person name="Ezra D."/>
            <person name="Gonzalez J."/>
            <person name="Henrissat B."/>
            <person name="Kuo A."/>
            <person name="Liang C."/>
            <person name="Lipzen A."/>
            <person name="Lutzoni F."/>
            <person name="Magnuson J."/>
            <person name="Mondo S."/>
            <person name="Nolan M."/>
            <person name="Ohm R."/>
            <person name="Pangilinan J."/>
            <person name="Park H.-J."/>
            <person name="Ramirez L."/>
            <person name="Alfaro M."/>
            <person name="Sun H."/>
            <person name="Tritt A."/>
            <person name="Yoshinaga Y."/>
            <person name="Zwiers L.-H."/>
            <person name="Turgeon B."/>
            <person name="Goodwin S."/>
            <person name="Spatafora J."/>
            <person name="Crous P."/>
            <person name="Grigoriev I."/>
        </authorList>
    </citation>
    <scope>NUCLEOTIDE SEQUENCE</scope>
    <source>
        <strain evidence="2">CBS 690.94</strain>
    </source>
</reference>
<comment type="caution">
    <text evidence="2">The sequence shown here is derived from an EMBL/GenBank/DDBJ whole genome shotgun (WGS) entry which is preliminary data.</text>
</comment>
<name>A0A9P4PGE8_9PLEO</name>
<proteinExistence type="predicted"/>